<protein>
    <submittedName>
        <fullName evidence="2">Uncharacterized protein</fullName>
    </submittedName>
</protein>
<proteinExistence type="predicted"/>
<gene>
    <name evidence="2" type="ORF">B0J13DRAFT_553101</name>
</gene>
<dbReference type="EMBL" id="JAGMUU010000008">
    <property type="protein sequence ID" value="KAH7147034.1"/>
    <property type="molecule type" value="Genomic_DNA"/>
</dbReference>
<reference evidence="2" key="1">
    <citation type="journal article" date="2021" name="Nat. Commun.">
        <title>Genetic determinants of endophytism in the Arabidopsis root mycobiome.</title>
        <authorList>
            <person name="Mesny F."/>
            <person name="Miyauchi S."/>
            <person name="Thiergart T."/>
            <person name="Pickel B."/>
            <person name="Atanasova L."/>
            <person name="Karlsson M."/>
            <person name="Huettel B."/>
            <person name="Barry K.W."/>
            <person name="Haridas S."/>
            <person name="Chen C."/>
            <person name="Bauer D."/>
            <person name="Andreopoulos W."/>
            <person name="Pangilinan J."/>
            <person name="LaButti K."/>
            <person name="Riley R."/>
            <person name="Lipzen A."/>
            <person name="Clum A."/>
            <person name="Drula E."/>
            <person name="Henrissat B."/>
            <person name="Kohler A."/>
            <person name="Grigoriev I.V."/>
            <person name="Martin F.M."/>
            <person name="Hacquard S."/>
        </authorList>
    </citation>
    <scope>NUCLEOTIDE SEQUENCE</scope>
    <source>
        <strain evidence="2">MPI-CAGE-AT-0021</strain>
    </source>
</reference>
<feature type="transmembrane region" description="Helical" evidence="1">
    <location>
        <begin position="33"/>
        <end position="55"/>
    </location>
</feature>
<keyword evidence="3" id="KW-1185">Reference proteome</keyword>
<dbReference type="AlphaFoldDB" id="A0A9P9J8D1"/>
<organism evidence="2 3">
    <name type="scientific">Dactylonectria estremocensis</name>
    <dbReference type="NCBI Taxonomy" id="1079267"/>
    <lineage>
        <taxon>Eukaryota</taxon>
        <taxon>Fungi</taxon>
        <taxon>Dikarya</taxon>
        <taxon>Ascomycota</taxon>
        <taxon>Pezizomycotina</taxon>
        <taxon>Sordariomycetes</taxon>
        <taxon>Hypocreomycetidae</taxon>
        <taxon>Hypocreales</taxon>
        <taxon>Nectriaceae</taxon>
        <taxon>Dactylonectria</taxon>
    </lineage>
</organism>
<evidence type="ECO:0000313" key="3">
    <source>
        <dbReference type="Proteomes" id="UP000717696"/>
    </source>
</evidence>
<evidence type="ECO:0000313" key="2">
    <source>
        <dbReference type="EMBL" id="KAH7147034.1"/>
    </source>
</evidence>
<dbReference type="Proteomes" id="UP000717696">
    <property type="component" value="Unassembled WGS sequence"/>
</dbReference>
<feature type="transmembrane region" description="Helical" evidence="1">
    <location>
        <begin position="62"/>
        <end position="80"/>
    </location>
</feature>
<evidence type="ECO:0000256" key="1">
    <source>
        <dbReference type="SAM" id="Phobius"/>
    </source>
</evidence>
<comment type="caution">
    <text evidence="2">The sequence shown here is derived from an EMBL/GenBank/DDBJ whole genome shotgun (WGS) entry which is preliminary data.</text>
</comment>
<keyword evidence="1" id="KW-0472">Membrane</keyword>
<keyword evidence="1" id="KW-1133">Transmembrane helix</keyword>
<name>A0A9P9J8D1_9HYPO</name>
<keyword evidence="1" id="KW-0812">Transmembrane</keyword>
<accession>A0A9P9J8D1</accession>
<sequence length="81" mass="9090">MLSAIIATIQAAGRATASDRFTRLIEARQQDLAFAQNLLQLLHFVILTLITAWIASIRSTIFLSYASVRSVIAYIYFRLIS</sequence>